<dbReference type="EMBL" id="JAGPXD010000002">
    <property type="protein sequence ID" value="KAH7367667.1"/>
    <property type="molecule type" value="Genomic_DNA"/>
</dbReference>
<evidence type="ECO:0000256" key="6">
    <source>
        <dbReference type="SAM" id="MobiDB-lite"/>
    </source>
</evidence>
<feature type="transmembrane region" description="Helical" evidence="7">
    <location>
        <begin position="12"/>
        <end position="32"/>
    </location>
</feature>
<evidence type="ECO:0000256" key="3">
    <source>
        <dbReference type="ARBA" id="ARBA00022989"/>
    </source>
</evidence>
<feature type="transmembrane region" description="Helical" evidence="7">
    <location>
        <begin position="44"/>
        <end position="65"/>
    </location>
</feature>
<keyword evidence="2 7" id="KW-0812">Transmembrane</keyword>
<evidence type="ECO:0000256" key="1">
    <source>
        <dbReference type="ARBA" id="ARBA00004141"/>
    </source>
</evidence>
<comment type="similarity">
    <text evidence="5">Belongs to the SAT4 family.</text>
</comment>
<dbReference type="AlphaFoldDB" id="A0A8K0TNA0"/>
<protein>
    <submittedName>
        <fullName evidence="9">Integral membrane protein</fullName>
    </submittedName>
</protein>
<proteinExistence type="inferred from homology"/>
<feature type="transmembrane region" description="Helical" evidence="7">
    <location>
        <begin position="85"/>
        <end position="113"/>
    </location>
</feature>
<evidence type="ECO:0000313" key="10">
    <source>
        <dbReference type="Proteomes" id="UP000813385"/>
    </source>
</evidence>
<gene>
    <name evidence="9" type="ORF">B0T11DRAFT_56887</name>
</gene>
<evidence type="ECO:0000256" key="4">
    <source>
        <dbReference type="ARBA" id="ARBA00023136"/>
    </source>
</evidence>
<evidence type="ECO:0000256" key="5">
    <source>
        <dbReference type="ARBA" id="ARBA00038359"/>
    </source>
</evidence>
<feature type="domain" description="Rhodopsin" evidence="8">
    <location>
        <begin position="28"/>
        <end position="269"/>
    </location>
</feature>
<dbReference type="PANTHER" id="PTHR33048">
    <property type="entry name" value="PTH11-LIKE INTEGRAL MEMBRANE PROTEIN (AFU_ORTHOLOGUE AFUA_5G11245)"/>
    <property type="match status" value="1"/>
</dbReference>
<dbReference type="GO" id="GO:0016020">
    <property type="term" value="C:membrane"/>
    <property type="evidence" value="ECO:0007669"/>
    <property type="project" value="UniProtKB-SubCell"/>
</dbReference>
<keyword evidence="4 7" id="KW-0472">Membrane</keyword>
<feature type="region of interest" description="Disordered" evidence="6">
    <location>
        <begin position="358"/>
        <end position="380"/>
    </location>
</feature>
<dbReference type="InterPro" id="IPR049326">
    <property type="entry name" value="Rhodopsin_dom_fungi"/>
</dbReference>
<feature type="transmembrane region" description="Helical" evidence="7">
    <location>
        <begin position="207"/>
        <end position="227"/>
    </location>
</feature>
<dbReference type="OrthoDB" id="5393606at2759"/>
<comment type="subcellular location">
    <subcellularLocation>
        <location evidence="1">Membrane</location>
        <topology evidence="1">Multi-pass membrane protein</topology>
    </subcellularLocation>
</comment>
<evidence type="ECO:0000256" key="2">
    <source>
        <dbReference type="ARBA" id="ARBA00022692"/>
    </source>
</evidence>
<sequence length="380" mass="40926">MSSLPTQGPTVAAVAIVFAAVSFFALILRIWARVFVVKSVGPDDYLISVAVLLAWGFIGCTIAAVQRGLGSHFVEVEARGTENMIAYLQIVWLSSIFYNACLGFIKVSVLALYMRLGDRLLRRLAIGMLGVIICQAGANVLACIFQCSPIKAAYDITVPPEDVKCVNINAFYLANAAVNIFTDVLTYSLPIPMLVRLQIPRRQKVGLCVILALGLFACISSIIRITYIPPMLVSDDPTWVITGAMYWSVIETNIGILAASIPSYKAIAKKYAPRLLGSSGSGSRKLSAFKLGSRTFGSHGLSQAQSAGGGVDKLGLKTEVKNTIPSDNSSEEALFTPLGRIGVKTEIVHRFDDVRDPSTEMNLPIQGHGNRGSIAPRTEN</sequence>
<accession>A0A8K0TNA0</accession>
<name>A0A8K0TNA0_9PEZI</name>
<organism evidence="9 10">
    <name type="scientific">Plectosphaerella cucumerina</name>
    <dbReference type="NCBI Taxonomy" id="40658"/>
    <lineage>
        <taxon>Eukaryota</taxon>
        <taxon>Fungi</taxon>
        <taxon>Dikarya</taxon>
        <taxon>Ascomycota</taxon>
        <taxon>Pezizomycotina</taxon>
        <taxon>Sordariomycetes</taxon>
        <taxon>Hypocreomycetidae</taxon>
        <taxon>Glomerellales</taxon>
        <taxon>Plectosphaerellaceae</taxon>
        <taxon>Plectosphaerella</taxon>
    </lineage>
</organism>
<dbReference type="InterPro" id="IPR052337">
    <property type="entry name" value="SAT4-like"/>
</dbReference>
<feature type="transmembrane region" description="Helical" evidence="7">
    <location>
        <begin position="125"/>
        <end position="151"/>
    </location>
</feature>
<dbReference type="Pfam" id="PF20684">
    <property type="entry name" value="Fung_rhodopsin"/>
    <property type="match status" value="1"/>
</dbReference>
<evidence type="ECO:0000313" key="9">
    <source>
        <dbReference type="EMBL" id="KAH7367667.1"/>
    </source>
</evidence>
<evidence type="ECO:0000256" key="7">
    <source>
        <dbReference type="SAM" id="Phobius"/>
    </source>
</evidence>
<comment type="caution">
    <text evidence="9">The sequence shown here is derived from an EMBL/GenBank/DDBJ whole genome shotgun (WGS) entry which is preliminary data.</text>
</comment>
<keyword evidence="10" id="KW-1185">Reference proteome</keyword>
<dbReference type="PANTHER" id="PTHR33048:SF114">
    <property type="entry name" value="MEMBRANE PROTEIN PTH11-LIKE, PUTATIVE (AFU_ORTHOLOGUE AFUA_7G06620)-RELATED"/>
    <property type="match status" value="1"/>
</dbReference>
<dbReference type="Proteomes" id="UP000813385">
    <property type="component" value="Unassembled WGS sequence"/>
</dbReference>
<feature type="transmembrane region" description="Helical" evidence="7">
    <location>
        <begin position="171"/>
        <end position="195"/>
    </location>
</feature>
<keyword evidence="3 7" id="KW-1133">Transmembrane helix</keyword>
<reference evidence="9" key="1">
    <citation type="journal article" date="2021" name="Nat. Commun.">
        <title>Genetic determinants of endophytism in the Arabidopsis root mycobiome.</title>
        <authorList>
            <person name="Mesny F."/>
            <person name="Miyauchi S."/>
            <person name="Thiergart T."/>
            <person name="Pickel B."/>
            <person name="Atanasova L."/>
            <person name="Karlsson M."/>
            <person name="Huettel B."/>
            <person name="Barry K.W."/>
            <person name="Haridas S."/>
            <person name="Chen C."/>
            <person name="Bauer D."/>
            <person name="Andreopoulos W."/>
            <person name="Pangilinan J."/>
            <person name="LaButti K."/>
            <person name="Riley R."/>
            <person name="Lipzen A."/>
            <person name="Clum A."/>
            <person name="Drula E."/>
            <person name="Henrissat B."/>
            <person name="Kohler A."/>
            <person name="Grigoriev I.V."/>
            <person name="Martin F.M."/>
            <person name="Hacquard S."/>
        </authorList>
    </citation>
    <scope>NUCLEOTIDE SEQUENCE</scope>
    <source>
        <strain evidence="9">MPI-CAGE-AT-0016</strain>
    </source>
</reference>
<evidence type="ECO:0000259" key="8">
    <source>
        <dbReference type="Pfam" id="PF20684"/>
    </source>
</evidence>
<feature type="transmembrane region" description="Helical" evidence="7">
    <location>
        <begin position="239"/>
        <end position="261"/>
    </location>
</feature>